<dbReference type="GO" id="GO:0045504">
    <property type="term" value="F:dynein heavy chain binding"/>
    <property type="evidence" value="ECO:0007669"/>
    <property type="project" value="TreeGrafter"/>
</dbReference>
<dbReference type="InterPro" id="IPR003609">
    <property type="entry name" value="Pan_app"/>
</dbReference>
<comment type="caution">
    <text evidence="14">The sequence shown here is derived from an EMBL/GenBank/DDBJ whole genome shotgun (WGS) entry which is preliminary data.</text>
</comment>
<name>A0A3R6Y2R4_9STRA</name>
<evidence type="ECO:0000256" key="12">
    <source>
        <dbReference type="SAM" id="SignalP"/>
    </source>
</evidence>
<protein>
    <recommendedName>
        <fullName evidence="13">Apple domain-containing protein</fullName>
    </recommendedName>
</protein>
<dbReference type="PANTHER" id="PTHR12442">
    <property type="entry name" value="DYNEIN INTERMEDIATE CHAIN"/>
    <property type="match status" value="1"/>
</dbReference>
<evidence type="ECO:0000256" key="5">
    <source>
        <dbReference type="ARBA" id="ARBA00022701"/>
    </source>
</evidence>
<evidence type="ECO:0000256" key="2">
    <source>
        <dbReference type="ARBA" id="ARBA00011059"/>
    </source>
</evidence>
<feature type="domain" description="Apple" evidence="13">
    <location>
        <begin position="101"/>
        <end position="178"/>
    </location>
</feature>
<keyword evidence="15" id="KW-1185">Reference proteome</keyword>
<organism evidence="14 15">
    <name type="scientific">Aphanomyces invadans</name>
    <dbReference type="NCBI Taxonomy" id="157072"/>
    <lineage>
        <taxon>Eukaryota</taxon>
        <taxon>Sar</taxon>
        <taxon>Stramenopiles</taxon>
        <taxon>Oomycota</taxon>
        <taxon>Saprolegniomycetes</taxon>
        <taxon>Saprolegniales</taxon>
        <taxon>Verrucalvaceae</taxon>
        <taxon>Aphanomyces</taxon>
    </lineage>
</organism>
<dbReference type="GO" id="GO:0036157">
    <property type="term" value="C:outer dynein arm"/>
    <property type="evidence" value="ECO:0007669"/>
    <property type="project" value="TreeGrafter"/>
</dbReference>
<dbReference type="Gene3D" id="3.50.4.10">
    <property type="entry name" value="Hepatocyte Growth Factor"/>
    <property type="match status" value="2"/>
</dbReference>
<accession>A0A3R6Y2R4</accession>
<keyword evidence="9" id="KW-0505">Motor protein</keyword>
<dbReference type="SMART" id="SM00223">
    <property type="entry name" value="APPLE"/>
    <property type="match status" value="2"/>
</dbReference>
<feature type="chain" id="PRO_5018569203" description="Apple domain-containing protein" evidence="12">
    <location>
        <begin position="20"/>
        <end position="377"/>
    </location>
</feature>
<evidence type="ECO:0000259" key="13">
    <source>
        <dbReference type="PROSITE" id="PS50948"/>
    </source>
</evidence>
<evidence type="ECO:0000256" key="4">
    <source>
        <dbReference type="ARBA" id="ARBA00022574"/>
    </source>
</evidence>
<evidence type="ECO:0000256" key="6">
    <source>
        <dbReference type="ARBA" id="ARBA00022737"/>
    </source>
</evidence>
<reference evidence="14 15" key="1">
    <citation type="submission" date="2018-08" db="EMBL/GenBank/DDBJ databases">
        <title>Aphanomyces genome sequencing and annotation.</title>
        <authorList>
            <person name="Minardi D."/>
            <person name="Oidtmann B."/>
            <person name="Van Der Giezen M."/>
            <person name="Studholme D.J."/>
        </authorList>
    </citation>
    <scope>NUCLEOTIDE SEQUENCE [LARGE SCALE GENOMIC DNA]</scope>
    <source>
        <strain evidence="14 15">NJM0002</strain>
    </source>
</reference>
<evidence type="ECO:0000256" key="11">
    <source>
        <dbReference type="ARBA" id="ARBA00023273"/>
    </source>
</evidence>
<evidence type="ECO:0000256" key="7">
    <source>
        <dbReference type="ARBA" id="ARBA00023017"/>
    </source>
</evidence>
<keyword evidence="5" id="KW-0493">Microtubule</keyword>
<evidence type="ECO:0000256" key="10">
    <source>
        <dbReference type="ARBA" id="ARBA00023212"/>
    </source>
</evidence>
<dbReference type="GO" id="GO:0003341">
    <property type="term" value="P:cilium movement"/>
    <property type="evidence" value="ECO:0007669"/>
    <property type="project" value="TreeGrafter"/>
</dbReference>
<evidence type="ECO:0000313" key="14">
    <source>
        <dbReference type="EMBL" id="RHY24813.1"/>
    </source>
</evidence>
<proteinExistence type="inferred from homology"/>
<dbReference type="InterPro" id="IPR050687">
    <property type="entry name" value="Dynein_IC"/>
</dbReference>
<gene>
    <name evidence="14" type="ORF">DYB32_008677</name>
</gene>
<evidence type="ECO:0000256" key="1">
    <source>
        <dbReference type="ARBA" id="ARBA00004430"/>
    </source>
</evidence>
<sequence length="377" mass="42130">MVFLRLLLAFAATPFLVNASKYPCSAIEDNVDYHGNDITYTRRVSAEYCCDDCAKTDKCQVFTWTDYEGGTCWLKHSKGEKKYAYGAKSGSIKSEPTSDKCRGIEANFDYPGNDITHTRQVSAEYCCDDCAKTHRCQAFTWTDYEGGTCWLKHSKGEKKLAIGAMSGSIKSDPIPDKCSYIEADVDYPGNDIASTRQAHAVSCCDDCAMNRRLVCCYSHKNTSHPEFIFATESGVMCLDFQPQQPVLLAEGCYDGTVMVHDVRNNVNRPIYTSTIKAGKHTDPPAMQLKLVNIVKDDTEETSLSGLAGGCCFDINRLSEHLFVVGTEEGKIYKCSKAYSGQYLENYTGHHMTVYAVRWNPFRERCFLSCIAGWTVKL</sequence>
<feature type="signal peptide" evidence="12">
    <location>
        <begin position="1"/>
        <end position="19"/>
    </location>
</feature>
<dbReference type="SUPFAM" id="SSF50978">
    <property type="entry name" value="WD40 repeat-like"/>
    <property type="match status" value="1"/>
</dbReference>
<dbReference type="GO" id="GO:0006508">
    <property type="term" value="P:proteolysis"/>
    <property type="evidence" value="ECO:0007669"/>
    <property type="project" value="InterPro"/>
</dbReference>
<evidence type="ECO:0000256" key="8">
    <source>
        <dbReference type="ARBA" id="ARBA00023157"/>
    </source>
</evidence>
<dbReference type="GO" id="GO:0005576">
    <property type="term" value="C:extracellular region"/>
    <property type="evidence" value="ECO:0007669"/>
    <property type="project" value="InterPro"/>
</dbReference>
<dbReference type="InterPro" id="IPR000177">
    <property type="entry name" value="Apple"/>
</dbReference>
<dbReference type="SUPFAM" id="SSF57414">
    <property type="entry name" value="Hairpin loop containing domain-like"/>
    <property type="match status" value="1"/>
</dbReference>
<comment type="similarity">
    <text evidence="2">Belongs to the dynein intermediate chain family.</text>
</comment>
<dbReference type="InterPro" id="IPR015943">
    <property type="entry name" value="WD40/YVTN_repeat-like_dom_sf"/>
</dbReference>
<keyword evidence="11" id="KW-0966">Cell projection</keyword>
<keyword evidence="12" id="KW-0732">Signal</keyword>
<keyword evidence="7" id="KW-0243">Dynein</keyword>
<dbReference type="EMBL" id="QUSY01001489">
    <property type="protein sequence ID" value="RHY24813.1"/>
    <property type="molecule type" value="Genomic_DNA"/>
</dbReference>
<dbReference type="Pfam" id="PF14295">
    <property type="entry name" value="PAN_4"/>
    <property type="match status" value="3"/>
</dbReference>
<dbReference type="VEuPathDB" id="FungiDB:H310_06996"/>
<dbReference type="Proteomes" id="UP000285060">
    <property type="component" value="Unassembled WGS sequence"/>
</dbReference>
<dbReference type="AlphaFoldDB" id="A0A3R6Y2R4"/>
<comment type="subcellular location">
    <subcellularLocation>
        <location evidence="1">Cytoplasm</location>
        <location evidence="1">Cytoskeleton</location>
        <location evidence="1">Cilium axoneme</location>
    </subcellularLocation>
</comment>
<dbReference type="GO" id="GO:0045503">
    <property type="term" value="F:dynein light chain binding"/>
    <property type="evidence" value="ECO:0007669"/>
    <property type="project" value="TreeGrafter"/>
</dbReference>
<dbReference type="Pfam" id="PF00400">
    <property type="entry name" value="WD40"/>
    <property type="match status" value="1"/>
</dbReference>
<dbReference type="CDD" id="cd01100">
    <property type="entry name" value="APPLE_Factor_XI_like"/>
    <property type="match status" value="2"/>
</dbReference>
<dbReference type="GO" id="GO:0005874">
    <property type="term" value="C:microtubule"/>
    <property type="evidence" value="ECO:0007669"/>
    <property type="project" value="UniProtKB-KW"/>
</dbReference>
<evidence type="ECO:0000256" key="9">
    <source>
        <dbReference type="ARBA" id="ARBA00023175"/>
    </source>
</evidence>
<keyword evidence="8" id="KW-1015">Disulfide bond</keyword>
<dbReference type="GO" id="GO:0036158">
    <property type="term" value="P:outer dynein arm assembly"/>
    <property type="evidence" value="ECO:0007669"/>
    <property type="project" value="TreeGrafter"/>
</dbReference>
<keyword evidence="3" id="KW-0963">Cytoplasm</keyword>
<dbReference type="Gene3D" id="2.130.10.10">
    <property type="entry name" value="YVTN repeat-like/Quinoprotein amine dehydrogenase"/>
    <property type="match status" value="1"/>
</dbReference>
<keyword evidence="6" id="KW-0677">Repeat</keyword>
<dbReference type="InterPro" id="IPR036322">
    <property type="entry name" value="WD40_repeat_dom_sf"/>
</dbReference>
<dbReference type="PANTHER" id="PTHR12442:SF11">
    <property type="entry name" value="DYNEIN AXONEMAL INTERMEDIATE CHAIN 1"/>
    <property type="match status" value="1"/>
</dbReference>
<evidence type="ECO:0000313" key="15">
    <source>
        <dbReference type="Proteomes" id="UP000285060"/>
    </source>
</evidence>
<dbReference type="InterPro" id="IPR001680">
    <property type="entry name" value="WD40_rpt"/>
</dbReference>
<dbReference type="VEuPathDB" id="FungiDB:H310_12338"/>
<keyword evidence="4" id="KW-0853">WD repeat</keyword>
<keyword evidence="10" id="KW-0206">Cytoskeleton</keyword>
<evidence type="ECO:0000256" key="3">
    <source>
        <dbReference type="ARBA" id="ARBA00022490"/>
    </source>
</evidence>
<dbReference type="PROSITE" id="PS50948">
    <property type="entry name" value="PAN"/>
    <property type="match status" value="1"/>
</dbReference>